<evidence type="ECO:0000313" key="9">
    <source>
        <dbReference type="Proteomes" id="UP001235939"/>
    </source>
</evidence>
<dbReference type="InterPro" id="IPR036770">
    <property type="entry name" value="Ankyrin_rpt-contain_sf"/>
</dbReference>
<dbReference type="PANTHER" id="PTHR46071:SF2">
    <property type="entry name" value="ANKYRIN REPEAT AND BTB_POZ DOMAIN-CONTAINING PROTEIN 2-LIKE PROTEIN"/>
    <property type="match status" value="1"/>
</dbReference>
<keyword evidence="5" id="KW-0472">Membrane</keyword>
<organism evidence="8 9">
    <name type="scientific">Cordylochernes scorpioides</name>
    <dbReference type="NCBI Taxonomy" id="51811"/>
    <lineage>
        <taxon>Eukaryota</taxon>
        <taxon>Metazoa</taxon>
        <taxon>Ecdysozoa</taxon>
        <taxon>Arthropoda</taxon>
        <taxon>Chelicerata</taxon>
        <taxon>Arachnida</taxon>
        <taxon>Pseudoscorpiones</taxon>
        <taxon>Cheliferoidea</taxon>
        <taxon>Chernetidae</taxon>
        <taxon>Cordylochernes</taxon>
    </lineage>
</organism>
<gene>
    <name evidence="8" type="ORF">LAZ67_14000367</name>
</gene>
<dbReference type="PROSITE" id="PS50088">
    <property type="entry name" value="ANK_REPEAT"/>
    <property type="match status" value="1"/>
</dbReference>
<dbReference type="PROSITE" id="PS50297">
    <property type="entry name" value="ANK_REP_REGION"/>
    <property type="match status" value="1"/>
</dbReference>
<sequence>MRRRGESPGGGSAAVFAARGPRPHFQPPGGRHRSQPLALGTLPALLPPQLWTECRGSPIGPKRCGCRGPEERLHAQAATTSADTARQLQTELGFRMVCSGRTDLVPHGLQLLPRLDCLDPRGLSPLMVAAVQGDEALVQTLLDLGASPDIEVGGLTSGIVGNTAAILNGSCCMG</sequence>
<keyword evidence="4" id="KW-0528">Neurotoxin</keyword>
<evidence type="ECO:0000256" key="5">
    <source>
        <dbReference type="ARBA" id="ARBA00023298"/>
    </source>
</evidence>
<dbReference type="SUPFAM" id="SSF48403">
    <property type="entry name" value="Ankyrin repeat"/>
    <property type="match status" value="1"/>
</dbReference>
<dbReference type="Pfam" id="PF00023">
    <property type="entry name" value="Ank"/>
    <property type="match status" value="1"/>
</dbReference>
<evidence type="ECO:0000256" key="3">
    <source>
        <dbReference type="ARBA" id="ARBA00022537"/>
    </source>
</evidence>
<keyword evidence="4" id="KW-0638">Presynaptic neurotoxin</keyword>
<keyword evidence="2" id="KW-0268">Exocytosis</keyword>
<comment type="subcellular location">
    <subcellularLocation>
        <location evidence="1">Target cell membrane</location>
    </subcellularLocation>
</comment>
<evidence type="ECO:0000313" key="8">
    <source>
        <dbReference type="EMBL" id="UYV76422.1"/>
    </source>
</evidence>
<keyword evidence="4" id="KW-0800">Toxin</keyword>
<reference evidence="8 9" key="1">
    <citation type="submission" date="2022-01" db="EMBL/GenBank/DDBJ databases">
        <title>A chromosomal length assembly of Cordylochernes scorpioides.</title>
        <authorList>
            <person name="Zeh D."/>
            <person name="Zeh J."/>
        </authorList>
    </citation>
    <scope>NUCLEOTIDE SEQUENCE [LARGE SCALE GENOMIC DNA]</scope>
    <source>
        <strain evidence="8">IN4F17</strain>
        <tissue evidence="8">Whole Body</tissue>
    </source>
</reference>
<evidence type="ECO:0000256" key="1">
    <source>
        <dbReference type="ARBA" id="ARBA00004175"/>
    </source>
</evidence>
<dbReference type="InterPro" id="IPR052089">
    <property type="entry name" value="Ankyrin-BTB/POZ_domain"/>
</dbReference>
<dbReference type="SMART" id="SM00248">
    <property type="entry name" value="ANK"/>
    <property type="match status" value="1"/>
</dbReference>
<keyword evidence="6" id="KW-0040">ANK repeat</keyword>
<keyword evidence="3" id="KW-1052">Target cell membrane</keyword>
<feature type="region of interest" description="Disordered" evidence="7">
    <location>
        <begin position="1"/>
        <end position="36"/>
    </location>
</feature>
<name>A0ABY6L5I5_9ARAC</name>
<proteinExistence type="predicted"/>
<dbReference type="EMBL" id="CP092876">
    <property type="protein sequence ID" value="UYV76422.1"/>
    <property type="molecule type" value="Genomic_DNA"/>
</dbReference>
<feature type="repeat" description="ANK" evidence="6">
    <location>
        <begin position="121"/>
        <end position="153"/>
    </location>
</feature>
<dbReference type="Proteomes" id="UP001235939">
    <property type="component" value="Chromosome 14"/>
</dbReference>
<dbReference type="PANTHER" id="PTHR46071">
    <property type="entry name" value="ANKYRIN REPEAT AND BTB/POZ DOMAIN-CONTAINING"/>
    <property type="match status" value="1"/>
</dbReference>
<dbReference type="InterPro" id="IPR002110">
    <property type="entry name" value="Ankyrin_rpt"/>
</dbReference>
<accession>A0ABY6L5I5</accession>
<evidence type="ECO:0000256" key="6">
    <source>
        <dbReference type="PROSITE-ProRule" id="PRU00023"/>
    </source>
</evidence>
<evidence type="ECO:0000256" key="7">
    <source>
        <dbReference type="SAM" id="MobiDB-lite"/>
    </source>
</evidence>
<keyword evidence="9" id="KW-1185">Reference proteome</keyword>
<evidence type="ECO:0000256" key="4">
    <source>
        <dbReference type="ARBA" id="ARBA00023028"/>
    </source>
</evidence>
<keyword evidence="5" id="KW-1053">Target membrane</keyword>
<protein>
    <submittedName>
        <fullName evidence="8">ABTB2</fullName>
    </submittedName>
</protein>
<evidence type="ECO:0000256" key="2">
    <source>
        <dbReference type="ARBA" id="ARBA00022483"/>
    </source>
</evidence>
<dbReference type="Gene3D" id="1.25.40.20">
    <property type="entry name" value="Ankyrin repeat-containing domain"/>
    <property type="match status" value="1"/>
</dbReference>